<comment type="caution">
    <text evidence="3">The sequence shown here is derived from an EMBL/GenBank/DDBJ whole genome shotgun (WGS) entry which is preliminary data.</text>
</comment>
<dbReference type="InterPro" id="IPR023210">
    <property type="entry name" value="NADP_OxRdtase_dom"/>
</dbReference>
<gene>
    <name evidence="3" type="ORF">RHS01_05922</name>
</gene>
<dbReference type="SUPFAM" id="SSF51430">
    <property type="entry name" value="NAD(P)-linked oxidoreductase"/>
    <property type="match status" value="1"/>
</dbReference>
<reference evidence="3" key="1">
    <citation type="submission" date="2020-09" db="EMBL/GenBank/DDBJ databases">
        <title>Comparative genome analyses of four rice-infecting Rhizoctonia solani isolates reveal extensive enrichment of homogalacturonan modification genes.</title>
        <authorList>
            <person name="Lee D.-Y."/>
            <person name="Jeon J."/>
            <person name="Kim K.-T."/>
            <person name="Cheong K."/>
            <person name="Song H."/>
            <person name="Choi G."/>
            <person name="Ko J."/>
            <person name="Opiyo S.O."/>
            <person name="Zuo S."/>
            <person name="Madhav S."/>
            <person name="Lee Y.-H."/>
            <person name="Wang G.-L."/>
        </authorList>
    </citation>
    <scope>NUCLEOTIDE SEQUENCE</scope>
    <source>
        <strain evidence="3">AG1-IA B2</strain>
    </source>
</reference>
<evidence type="ECO:0000313" key="3">
    <source>
        <dbReference type="EMBL" id="KAF8754626.1"/>
    </source>
</evidence>
<organism evidence="3 4">
    <name type="scientific">Rhizoctonia solani</name>
    <dbReference type="NCBI Taxonomy" id="456999"/>
    <lineage>
        <taxon>Eukaryota</taxon>
        <taxon>Fungi</taxon>
        <taxon>Dikarya</taxon>
        <taxon>Basidiomycota</taxon>
        <taxon>Agaricomycotina</taxon>
        <taxon>Agaricomycetes</taxon>
        <taxon>Cantharellales</taxon>
        <taxon>Ceratobasidiaceae</taxon>
        <taxon>Rhizoctonia</taxon>
    </lineage>
</organism>
<dbReference type="Pfam" id="PF00248">
    <property type="entry name" value="Aldo_ket_red"/>
    <property type="match status" value="1"/>
</dbReference>
<protein>
    <submittedName>
        <fullName evidence="3">Aldo kereductase</fullName>
    </submittedName>
</protein>
<feature type="domain" description="NADP-dependent oxidoreductase" evidence="2">
    <location>
        <begin position="96"/>
        <end position="307"/>
    </location>
</feature>
<evidence type="ECO:0000259" key="2">
    <source>
        <dbReference type="Pfam" id="PF00248"/>
    </source>
</evidence>
<dbReference type="Gene3D" id="3.20.20.100">
    <property type="entry name" value="NADP-dependent oxidoreductase domain"/>
    <property type="match status" value="1"/>
</dbReference>
<accession>A0A8H7M6J9</accession>
<proteinExistence type="predicted"/>
<dbReference type="InterPro" id="IPR036812">
    <property type="entry name" value="NAD(P)_OxRdtase_dom_sf"/>
</dbReference>
<dbReference type="AlphaFoldDB" id="A0A8H7M6J9"/>
<evidence type="ECO:0000313" key="4">
    <source>
        <dbReference type="Proteomes" id="UP000614334"/>
    </source>
</evidence>
<sequence>MAQIATIAGVPVVKIGHGLMSMTTKPEPLSDDQCFESIIAGINAAPERKSVFEQWRVLWSTAPCNHQFRTPEQILHEVSRACRADFLVCQSELTKGPDMVEEGIARSINNIIEKLGPNKKIDLFQPARIDPEISIEETMTTLNKYVEYGKIGSIGLSECSEATLVRASKVGSIAAVEIEVSFWSYEKETRKVIAAAHKLGTVVAAYSPLGSGFLTGEVPQELPKGDLRNRFPRFQGEAFENNLNLVNALKQIAGRKNLTLAQLCLAWVCSLGPHVVPIPSSTRAERTLENLAAASVALTAEDHADINCAVELNPVSGTRYPESGMKLLWDRRNPINQFDNNAMYSIEGV</sequence>
<dbReference type="GO" id="GO:0016491">
    <property type="term" value="F:oxidoreductase activity"/>
    <property type="evidence" value="ECO:0007669"/>
    <property type="project" value="UniProtKB-KW"/>
</dbReference>
<dbReference type="EMBL" id="JACYCF010000010">
    <property type="protein sequence ID" value="KAF8754626.1"/>
    <property type="molecule type" value="Genomic_DNA"/>
</dbReference>
<keyword evidence="1" id="KW-0560">Oxidoreductase</keyword>
<dbReference type="Proteomes" id="UP000614334">
    <property type="component" value="Unassembled WGS sequence"/>
</dbReference>
<evidence type="ECO:0000256" key="1">
    <source>
        <dbReference type="ARBA" id="ARBA00023002"/>
    </source>
</evidence>
<dbReference type="GO" id="GO:0005737">
    <property type="term" value="C:cytoplasm"/>
    <property type="evidence" value="ECO:0007669"/>
    <property type="project" value="TreeGrafter"/>
</dbReference>
<dbReference type="PANTHER" id="PTHR43625">
    <property type="entry name" value="AFLATOXIN B1 ALDEHYDE REDUCTASE"/>
    <property type="match status" value="1"/>
</dbReference>
<dbReference type="PANTHER" id="PTHR43625:SF78">
    <property type="entry name" value="PYRIDOXAL REDUCTASE-RELATED"/>
    <property type="match status" value="1"/>
</dbReference>
<dbReference type="InterPro" id="IPR050791">
    <property type="entry name" value="Aldo-Keto_reductase"/>
</dbReference>
<name>A0A8H7M6J9_9AGAM</name>